<dbReference type="PIRSF" id="PIRSF036525">
    <property type="entry name" value="CobF"/>
    <property type="match status" value="1"/>
</dbReference>
<evidence type="ECO:0000256" key="5">
    <source>
        <dbReference type="ARBA" id="ARBA00022691"/>
    </source>
</evidence>
<comment type="pathway">
    <text evidence="1">Cofactor biosynthesis; adenosylcobalamin biosynthesis.</text>
</comment>
<keyword evidence="2" id="KW-0169">Cobalamin biosynthesis</keyword>
<dbReference type="EMBL" id="BAABIM010000003">
    <property type="protein sequence ID" value="GAA4688797.1"/>
    <property type="molecule type" value="Genomic_DNA"/>
</dbReference>
<reference evidence="8" key="1">
    <citation type="journal article" date="2019" name="Int. J. Syst. Evol. Microbiol.">
        <title>The Global Catalogue of Microorganisms (GCM) 10K type strain sequencing project: providing services to taxonomists for standard genome sequencing and annotation.</title>
        <authorList>
            <consortium name="The Broad Institute Genomics Platform"/>
            <consortium name="The Broad Institute Genome Sequencing Center for Infectious Disease"/>
            <person name="Wu L."/>
            <person name="Ma J."/>
        </authorList>
    </citation>
    <scope>NUCLEOTIDE SEQUENCE [LARGE SCALE GENOMIC DNA]</scope>
    <source>
        <strain evidence="8">JCM 18127</strain>
    </source>
</reference>
<comment type="caution">
    <text evidence="7">The sequence shown here is derived from an EMBL/GenBank/DDBJ whole genome shotgun (WGS) entry which is preliminary data.</text>
</comment>
<keyword evidence="5" id="KW-0949">S-adenosyl-L-methionine</keyword>
<dbReference type="RefSeq" id="WP_345266952.1">
    <property type="nucleotide sequence ID" value="NZ_BAABIM010000003.1"/>
</dbReference>
<evidence type="ECO:0000256" key="1">
    <source>
        <dbReference type="ARBA" id="ARBA00004953"/>
    </source>
</evidence>
<dbReference type="InterPro" id="IPR000878">
    <property type="entry name" value="4pyrrol_Mease"/>
</dbReference>
<gene>
    <name evidence="7" type="primary">cobF</name>
    <name evidence="7" type="ORF">GCM10023226_28250</name>
</gene>
<dbReference type="InterPro" id="IPR014776">
    <property type="entry name" value="4pyrrole_Mease_sub2"/>
</dbReference>
<organism evidence="7 8">
    <name type="scientific">Nocardioides nanhaiensis</name>
    <dbReference type="NCBI Taxonomy" id="1476871"/>
    <lineage>
        <taxon>Bacteria</taxon>
        <taxon>Bacillati</taxon>
        <taxon>Actinomycetota</taxon>
        <taxon>Actinomycetes</taxon>
        <taxon>Propionibacteriales</taxon>
        <taxon>Nocardioidaceae</taxon>
        <taxon>Nocardioides</taxon>
    </lineage>
</organism>
<dbReference type="Gene3D" id="3.30.950.10">
    <property type="entry name" value="Methyltransferase, Cobalt-precorrin-4 Transmethylase, Domain 2"/>
    <property type="match status" value="1"/>
</dbReference>
<dbReference type="PANTHER" id="PTHR43467">
    <property type="entry name" value="COBALT-PRECORRIN-2 C(20)-METHYLTRANSFERASE"/>
    <property type="match status" value="1"/>
</dbReference>
<dbReference type="Gene3D" id="3.40.1010.10">
    <property type="entry name" value="Cobalt-precorrin-4 Transmethylase, Domain 1"/>
    <property type="match status" value="1"/>
</dbReference>
<dbReference type="InterPro" id="IPR014777">
    <property type="entry name" value="4pyrrole_Mease_sub1"/>
</dbReference>
<keyword evidence="3" id="KW-0489">Methyltransferase</keyword>
<dbReference type="NCBIfam" id="TIGR02434">
    <property type="entry name" value="CobF"/>
    <property type="match status" value="1"/>
</dbReference>
<sequence length="265" mass="29511">MAEVSVPVKRVRVIGVGPGDPDLVTVEALRAMRSVAYFVVSDKSGRGGMPDPLVEARGRLLDRHLGFEPIVVRIEDPPRERRPERTGSEEEYAAVVEAWHEARSQGYEEALLAHPGDAGFLVWGDPAFYDSTLRVLERVRRRGRVAFQVDVLPGISSVQLLAARHRIVLHEVGEPLHVTTRRRLREAVDGGQRNLVVMLNSAIELEGLEDWHIWWGGNLGTASEQLVAGRVGEVLDDVEAAREHCRAEAGWVMDIFALRAPEWEA</sequence>
<dbReference type="InterPro" id="IPR035996">
    <property type="entry name" value="4pyrrol_Methylase_sf"/>
</dbReference>
<accession>A0ABP8WG55</accession>
<evidence type="ECO:0000259" key="6">
    <source>
        <dbReference type="Pfam" id="PF00590"/>
    </source>
</evidence>
<evidence type="ECO:0000313" key="8">
    <source>
        <dbReference type="Proteomes" id="UP001500621"/>
    </source>
</evidence>
<protein>
    <submittedName>
        <fullName evidence="7">Precorrin-6A synthase (Deacetylating)</fullName>
    </submittedName>
</protein>
<dbReference type="Pfam" id="PF00590">
    <property type="entry name" value="TP_methylase"/>
    <property type="match status" value="1"/>
</dbReference>
<dbReference type="PANTHER" id="PTHR43467:SF1">
    <property type="entry name" value="PRECORRIN-6A SYNTHASE [DEACETYLATING]"/>
    <property type="match status" value="1"/>
</dbReference>
<evidence type="ECO:0000256" key="3">
    <source>
        <dbReference type="ARBA" id="ARBA00022603"/>
    </source>
</evidence>
<dbReference type="InterPro" id="IPR012797">
    <property type="entry name" value="CobF"/>
</dbReference>
<evidence type="ECO:0000256" key="2">
    <source>
        <dbReference type="ARBA" id="ARBA00022573"/>
    </source>
</evidence>
<proteinExistence type="predicted"/>
<keyword evidence="4" id="KW-0808">Transferase</keyword>
<dbReference type="CDD" id="cd11643">
    <property type="entry name" value="Precorrin-6A-synthase"/>
    <property type="match status" value="1"/>
</dbReference>
<evidence type="ECO:0000256" key="4">
    <source>
        <dbReference type="ARBA" id="ARBA00022679"/>
    </source>
</evidence>
<keyword evidence="8" id="KW-1185">Reference proteome</keyword>
<name>A0ABP8WG55_9ACTN</name>
<evidence type="ECO:0000313" key="7">
    <source>
        <dbReference type="EMBL" id="GAA4688797.1"/>
    </source>
</evidence>
<feature type="domain" description="Tetrapyrrole methylase" evidence="6">
    <location>
        <begin position="12"/>
        <end position="234"/>
    </location>
</feature>
<dbReference type="Proteomes" id="UP001500621">
    <property type="component" value="Unassembled WGS sequence"/>
</dbReference>
<dbReference type="SUPFAM" id="SSF53790">
    <property type="entry name" value="Tetrapyrrole methylase"/>
    <property type="match status" value="1"/>
</dbReference>